<reference evidence="1" key="1">
    <citation type="journal article" date="2021" name="PeerJ">
        <title>Extensive microbial diversity within the chicken gut microbiome revealed by metagenomics and culture.</title>
        <authorList>
            <person name="Gilroy R."/>
            <person name="Ravi A."/>
            <person name="Getino M."/>
            <person name="Pursley I."/>
            <person name="Horton D.L."/>
            <person name="Alikhan N.F."/>
            <person name="Baker D."/>
            <person name="Gharbi K."/>
            <person name="Hall N."/>
            <person name="Watson M."/>
            <person name="Adriaenssens E.M."/>
            <person name="Foster-Nyarko E."/>
            <person name="Jarju S."/>
            <person name="Secka A."/>
            <person name="Antonio M."/>
            <person name="Oren A."/>
            <person name="Chaudhuri R.R."/>
            <person name="La Ragione R."/>
            <person name="Hildebrand F."/>
            <person name="Pallen M.J."/>
        </authorList>
    </citation>
    <scope>NUCLEOTIDE SEQUENCE</scope>
    <source>
        <strain evidence="1">USASDec5-558</strain>
    </source>
</reference>
<comment type="caution">
    <text evidence="1">The sequence shown here is derived from an EMBL/GenBank/DDBJ whole genome shotgun (WGS) entry which is preliminary data.</text>
</comment>
<organism evidence="1 2">
    <name type="scientific">Candidatus Anaerobiospirillum pullistercoris</name>
    <dbReference type="NCBI Taxonomy" id="2838452"/>
    <lineage>
        <taxon>Bacteria</taxon>
        <taxon>Pseudomonadati</taxon>
        <taxon>Pseudomonadota</taxon>
        <taxon>Gammaproteobacteria</taxon>
        <taxon>Aeromonadales</taxon>
        <taxon>Succinivibrionaceae</taxon>
        <taxon>Anaerobiospirillum</taxon>
    </lineage>
</organism>
<sequence length="195" mass="20823">MPHKELNLVADKPRKFGRAVVTPHAYHSKKVGRNKAAVEANKQQIHIILAEDEAQLRQDIVSAELVSDGSGAGKEQVGVTAAAQQSTAGTISSSVGVSGEVLADIDNPNCEAASQISKKAANKPCQFQGHPAAKFLDAEGNYIGGGAGRPPFIDVYSEGFDKLPLDVQVASYQRFRELSKLRISFLKKAQALAKK</sequence>
<protein>
    <submittedName>
        <fullName evidence="1">Uncharacterized protein</fullName>
    </submittedName>
</protein>
<gene>
    <name evidence="1" type="ORF">H9850_10835</name>
</gene>
<name>A0A9D1WF70_9GAMM</name>
<evidence type="ECO:0000313" key="2">
    <source>
        <dbReference type="Proteomes" id="UP000886829"/>
    </source>
</evidence>
<evidence type="ECO:0000313" key="1">
    <source>
        <dbReference type="EMBL" id="HIX57948.1"/>
    </source>
</evidence>
<dbReference type="Proteomes" id="UP000886829">
    <property type="component" value="Unassembled WGS sequence"/>
</dbReference>
<accession>A0A9D1WF70</accession>
<reference evidence="1" key="2">
    <citation type="submission" date="2021-04" db="EMBL/GenBank/DDBJ databases">
        <authorList>
            <person name="Gilroy R."/>
        </authorList>
    </citation>
    <scope>NUCLEOTIDE SEQUENCE</scope>
    <source>
        <strain evidence="1">USASDec5-558</strain>
    </source>
</reference>
<dbReference type="EMBL" id="DXEV01000217">
    <property type="protein sequence ID" value="HIX57948.1"/>
    <property type="molecule type" value="Genomic_DNA"/>
</dbReference>
<dbReference type="AlphaFoldDB" id="A0A9D1WF70"/>
<proteinExistence type="predicted"/>